<dbReference type="InterPro" id="IPR003879">
    <property type="entry name" value="Butyrophylin_SPRY"/>
</dbReference>
<evidence type="ECO:0000256" key="1">
    <source>
        <dbReference type="ARBA" id="ARBA00004496"/>
    </source>
</evidence>
<dbReference type="InterPro" id="IPR041075">
    <property type="entry name" value="NOD1/2_WH"/>
</dbReference>
<evidence type="ECO:0000256" key="4">
    <source>
        <dbReference type="ARBA" id="ARBA00022737"/>
    </source>
</evidence>
<organism evidence="13 14">
    <name type="scientific">Chanos chanos</name>
    <name type="common">Milkfish</name>
    <name type="synonym">Mugil chanos</name>
    <dbReference type="NCBI Taxonomy" id="29144"/>
    <lineage>
        <taxon>Eukaryota</taxon>
        <taxon>Metazoa</taxon>
        <taxon>Chordata</taxon>
        <taxon>Craniata</taxon>
        <taxon>Vertebrata</taxon>
        <taxon>Euteleostomi</taxon>
        <taxon>Actinopterygii</taxon>
        <taxon>Neopterygii</taxon>
        <taxon>Teleostei</taxon>
        <taxon>Ostariophysi</taxon>
        <taxon>Gonorynchiformes</taxon>
        <taxon>Chanidae</taxon>
        <taxon>Chanos</taxon>
    </lineage>
</organism>
<keyword evidence="6 9" id="KW-0863">Zinc-finger</keyword>
<keyword evidence="8" id="KW-0067">ATP-binding</keyword>
<dbReference type="PRINTS" id="PR01407">
    <property type="entry name" value="BUTYPHLNCDUF"/>
</dbReference>
<dbReference type="InterPro" id="IPR013320">
    <property type="entry name" value="ConA-like_dom_sf"/>
</dbReference>
<gene>
    <name evidence="14" type="primary">LOC115824867</name>
</gene>
<evidence type="ECO:0000256" key="5">
    <source>
        <dbReference type="ARBA" id="ARBA00022741"/>
    </source>
</evidence>
<dbReference type="FunFam" id="3.40.50.300:FF:000210">
    <property type="entry name" value="Si:dkey-16p6.1"/>
    <property type="match status" value="1"/>
</dbReference>
<name>A0A6J2WG00_CHACN</name>
<dbReference type="Pfam" id="PF05729">
    <property type="entry name" value="NACHT"/>
    <property type="match status" value="1"/>
</dbReference>
<dbReference type="InterPro" id="IPR006574">
    <property type="entry name" value="PRY"/>
</dbReference>
<dbReference type="Gene3D" id="3.30.160.60">
    <property type="entry name" value="Classic Zinc Finger"/>
    <property type="match status" value="1"/>
</dbReference>
<dbReference type="Pfam" id="PF17779">
    <property type="entry name" value="WHD_NOD2"/>
    <property type="match status" value="1"/>
</dbReference>
<dbReference type="CDD" id="cd16040">
    <property type="entry name" value="SPRY_PRY_SNTX"/>
    <property type="match status" value="1"/>
</dbReference>
<keyword evidence="7" id="KW-0862">Zinc</keyword>
<dbReference type="SUPFAM" id="SSF52540">
    <property type="entry name" value="P-loop containing nucleoside triphosphate hydrolases"/>
    <property type="match status" value="1"/>
</dbReference>
<evidence type="ECO:0000259" key="11">
    <source>
        <dbReference type="PROSITE" id="PS50188"/>
    </source>
</evidence>
<evidence type="ECO:0000256" key="6">
    <source>
        <dbReference type="ARBA" id="ARBA00022771"/>
    </source>
</evidence>
<dbReference type="GO" id="GO:0008270">
    <property type="term" value="F:zinc ion binding"/>
    <property type="evidence" value="ECO:0007669"/>
    <property type="project" value="UniProtKB-KW"/>
</dbReference>
<dbReference type="SUPFAM" id="SSF49899">
    <property type="entry name" value="Concanavalin A-like lectins/glucanases"/>
    <property type="match status" value="1"/>
</dbReference>
<evidence type="ECO:0000256" key="7">
    <source>
        <dbReference type="ARBA" id="ARBA00022833"/>
    </source>
</evidence>
<dbReference type="InterPro" id="IPR027417">
    <property type="entry name" value="P-loop_NTPase"/>
</dbReference>
<accession>A0A6J2WG00</accession>
<dbReference type="Pfam" id="PF14484">
    <property type="entry name" value="FISNA"/>
    <property type="match status" value="1"/>
</dbReference>
<proteinExistence type="predicted"/>
<evidence type="ECO:0000256" key="8">
    <source>
        <dbReference type="ARBA" id="ARBA00022840"/>
    </source>
</evidence>
<dbReference type="InterPro" id="IPR029495">
    <property type="entry name" value="NACHT-assoc"/>
</dbReference>
<dbReference type="InterPro" id="IPR007111">
    <property type="entry name" value="NACHT_NTPase"/>
</dbReference>
<dbReference type="GO" id="GO:0005737">
    <property type="term" value="C:cytoplasm"/>
    <property type="evidence" value="ECO:0007669"/>
    <property type="project" value="UniProtKB-SubCell"/>
</dbReference>
<comment type="subcellular location">
    <subcellularLocation>
        <location evidence="1">Cytoplasm</location>
    </subcellularLocation>
</comment>
<dbReference type="Gene3D" id="3.80.10.10">
    <property type="entry name" value="Ribonuclease Inhibitor"/>
    <property type="match status" value="2"/>
</dbReference>
<evidence type="ECO:0000256" key="9">
    <source>
        <dbReference type="PROSITE-ProRule" id="PRU00024"/>
    </source>
</evidence>
<dbReference type="Pfam" id="PF00643">
    <property type="entry name" value="zf-B_box"/>
    <property type="match status" value="1"/>
</dbReference>
<dbReference type="SMART" id="SM00368">
    <property type="entry name" value="LRR_RI"/>
    <property type="match status" value="5"/>
</dbReference>
<feature type="domain" description="NACHT" evidence="12">
    <location>
        <begin position="218"/>
        <end position="351"/>
    </location>
</feature>
<keyword evidence="5" id="KW-0547">Nucleotide-binding</keyword>
<dbReference type="PANTHER" id="PTHR24106">
    <property type="entry name" value="NACHT, LRR AND CARD DOMAINS-CONTAINING"/>
    <property type="match status" value="1"/>
</dbReference>
<dbReference type="Pfam" id="PF00622">
    <property type="entry name" value="SPRY"/>
    <property type="match status" value="1"/>
</dbReference>
<evidence type="ECO:0000313" key="13">
    <source>
        <dbReference type="Proteomes" id="UP000504632"/>
    </source>
</evidence>
<dbReference type="OrthoDB" id="120976at2759"/>
<dbReference type="Pfam" id="PF13516">
    <property type="entry name" value="LRR_6"/>
    <property type="match status" value="3"/>
</dbReference>
<keyword evidence="6 9" id="KW-0479">Metal-binding</keyword>
<keyword evidence="4" id="KW-0677">Repeat</keyword>
<dbReference type="CDD" id="cd19769">
    <property type="entry name" value="Bbox2_TRIM16-like"/>
    <property type="match status" value="1"/>
</dbReference>
<keyword evidence="3" id="KW-0433">Leucine-rich repeat</keyword>
<dbReference type="InterPro" id="IPR043136">
    <property type="entry name" value="B30.2/SPRY_sf"/>
</dbReference>
<sequence length="1074" mass="122059">MVHSNLVEASPAEEVQCQKLCQQHSNKALDMFCKTDQIPICKECALHEHRNHKKVYAQITAVPDTSSLLQDILKAAKIKEFLSLKRHLSEEYRECFEDLLDEHDVPYVTEKMMESFGGEGALRITLHFLNSTKPLLICQEKMKVLLKERFEHVTEGIAHPGKQTYLAEIYTDLCIIEGMFSEVNNEHEVRPTEKQTIQETSMSLHDMFKSTDQNKRVKTVLTMGNAGIGKTVLVQKFILDWADGKTNQDVHFVLPVPFRDLNRKEEDCSLLQLLHDFFPVLKQLNSIEHDNIKILFILDGLDECRFPLNFQSTKRCSDIRKAISVAALLENVIQGNLLPSAQIWITSRPAAISQIPPEYVHLVTEVRGFNNDQKEKYFQMKFRDQKVAKKIVSHIKSSRSLHIMCHKPIFCWISATVLSENKVDGDQGKLPKTQTEMYTHFVLIQSCVKNQKYHGTKNKNTKELSDEDQKMILKLGRLSFKQLERGNLIFYEKDLQECGIDIAAASEYSALCTAVFREEFGMYSQRVFCFVHASVQEYLAAVYVLCSYINNGIDVFSQARDVKLFDILKTAVTKALRSKNGQFDLFIRFLLGLSLESNQQLLNGLLKRTQISSWSIQEIIKYIKEKIREEKSAERAINLFHCLNELNDNSLVGAMQTCLKSGTLSDRAFKPNQCSALAFVLLMSEEGLEQFDLREYNTSQSGRQRLLPVIRASKKAILSGCQLQAKDCETVASGLRMTNSSLRDLDLSCNNLTDDGLNYLSAGLQSPYCQLRKLRLRGCKLTHKGCAHLAQCPVKLTDLDLSDNDIQDAGVMALSLALRNPQCQLQTLGLSGCQVTEQGCSSLASALSSNPSRLRKLDLSYNHLGETGVRLFSKFTQEKLNFEFGGKLRMKPGLRKYSCQLSLDMNTANRFLILSDDKRKIIRTDQKQPYPDHPERFQLSPQVMCREGLSKQRFYWEVEWTGNGVHVGLTYKGISRDASGWGSVIGLNDKSWSIECSEKQCVVRHNKASVTIPPLHPSRRLGLYLDWPAGTLSIYRIYAYTGVLLHTIQSRFSEPLYPVFGLNFQNSEVSLCVL</sequence>
<dbReference type="InterPro" id="IPR003877">
    <property type="entry name" value="SPRY_dom"/>
</dbReference>
<protein>
    <submittedName>
        <fullName evidence="14">NACHT, LRR and PYD domains-containing protein 12-like</fullName>
    </submittedName>
</protein>
<feature type="domain" description="B30.2/SPRY" evidence="11">
    <location>
        <begin position="881"/>
        <end position="1074"/>
    </location>
</feature>
<keyword evidence="13" id="KW-1185">Reference proteome</keyword>
<dbReference type="InterPro" id="IPR032675">
    <property type="entry name" value="LRR_dom_sf"/>
</dbReference>
<dbReference type="Proteomes" id="UP000504632">
    <property type="component" value="Chromosome 12"/>
</dbReference>
<dbReference type="InterPro" id="IPR001611">
    <property type="entry name" value="Leu-rich_rpt"/>
</dbReference>
<dbReference type="Pfam" id="PF17776">
    <property type="entry name" value="NLRC4_HD2"/>
    <property type="match status" value="1"/>
</dbReference>
<dbReference type="AlphaFoldDB" id="A0A6J2WG00"/>
<dbReference type="SMART" id="SM00589">
    <property type="entry name" value="PRY"/>
    <property type="match status" value="1"/>
</dbReference>
<dbReference type="SUPFAM" id="SSF57845">
    <property type="entry name" value="B-box zinc-binding domain"/>
    <property type="match status" value="1"/>
</dbReference>
<dbReference type="PROSITE" id="PS50119">
    <property type="entry name" value="ZF_BBOX"/>
    <property type="match status" value="1"/>
</dbReference>
<evidence type="ECO:0000256" key="3">
    <source>
        <dbReference type="ARBA" id="ARBA00022614"/>
    </source>
</evidence>
<evidence type="ECO:0000259" key="10">
    <source>
        <dbReference type="PROSITE" id="PS50119"/>
    </source>
</evidence>
<dbReference type="Gene3D" id="2.60.120.920">
    <property type="match status" value="1"/>
</dbReference>
<reference evidence="14" key="1">
    <citation type="submission" date="2025-08" db="UniProtKB">
        <authorList>
            <consortium name="RefSeq"/>
        </authorList>
    </citation>
    <scope>IDENTIFICATION</scope>
</reference>
<dbReference type="PROSITE" id="PS50188">
    <property type="entry name" value="B302_SPRY"/>
    <property type="match status" value="1"/>
</dbReference>
<evidence type="ECO:0000256" key="2">
    <source>
        <dbReference type="ARBA" id="ARBA00022490"/>
    </source>
</evidence>
<dbReference type="RefSeq" id="XP_030644455.1">
    <property type="nucleotide sequence ID" value="XM_030788595.1"/>
</dbReference>
<evidence type="ECO:0000313" key="14">
    <source>
        <dbReference type="RefSeq" id="XP_030644455.1"/>
    </source>
</evidence>
<dbReference type="GeneID" id="115824867"/>
<dbReference type="SMART" id="SM00449">
    <property type="entry name" value="SPRY"/>
    <property type="match status" value="1"/>
</dbReference>
<dbReference type="InterPro" id="IPR041267">
    <property type="entry name" value="NLRP_HD2"/>
</dbReference>
<dbReference type="Pfam" id="PF13765">
    <property type="entry name" value="PRY"/>
    <property type="match status" value="1"/>
</dbReference>
<dbReference type="GO" id="GO:0005524">
    <property type="term" value="F:ATP binding"/>
    <property type="evidence" value="ECO:0007669"/>
    <property type="project" value="UniProtKB-KW"/>
</dbReference>
<dbReference type="PROSITE" id="PS51450">
    <property type="entry name" value="LRR"/>
    <property type="match status" value="1"/>
</dbReference>
<dbReference type="InterPro" id="IPR000315">
    <property type="entry name" value="Znf_B-box"/>
</dbReference>
<dbReference type="InterPro" id="IPR001870">
    <property type="entry name" value="B30.2/SPRY"/>
</dbReference>
<dbReference type="InterPro" id="IPR051261">
    <property type="entry name" value="NLR"/>
</dbReference>
<feature type="domain" description="B box-type" evidence="10">
    <location>
        <begin position="16"/>
        <end position="57"/>
    </location>
</feature>
<dbReference type="SUPFAM" id="SSF52047">
    <property type="entry name" value="RNI-like"/>
    <property type="match status" value="1"/>
</dbReference>
<keyword evidence="2" id="KW-0963">Cytoplasm</keyword>
<dbReference type="InParanoid" id="A0A6J2WG00"/>
<dbReference type="SMART" id="SM01288">
    <property type="entry name" value="FISNA"/>
    <property type="match status" value="1"/>
</dbReference>
<dbReference type="Gene3D" id="3.40.50.300">
    <property type="entry name" value="P-loop containing nucleotide triphosphate hydrolases"/>
    <property type="match status" value="1"/>
</dbReference>
<dbReference type="SMART" id="SM00336">
    <property type="entry name" value="BBOX"/>
    <property type="match status" value="1"/>
</dbReference>
<evidence type="ECO:0000259" key="12">
    <source>
        <dbReference type="PROSITE" id="PS50837"/>
    </source>
</evidence>
<dbReference type="PROSITE" id="PS50837">
    <property type="entry name" value="NACHT"/>
    <property type="match status" value="1"/>
</dbReference>